<proteinExistence type="predicted"/>
<keyword evidence="2" id="KW-1185">Reference proteome</keyword>
<dbReference type="Proteomes" id="UP000583929">
    <property type="component" value="Unassembled WGS sequence"/>
</dbReference>
<dbReference type="Gene3D" id="1.20.1280.50">
    <property type="match status" value="1"/>
</dbReference>
<evidence type="ECO:0000313" key="1">
    <source>
        <dbReference type="EMBL" id="KAF4370881.1"/>
    </source>
</evidence>
<dbReference type="SUPFAM" id="SSF81383">
    <property type="entry name" value="F-box domain"/>
    <property type="match status" value="1"/>
</dbReference>
<dbReference type="EMBL" id="JAATIQ010000201">
    <property type="protein sequence ID" value="KAF4370881.1"/>
    <property type="molecule type" value="Genomic_DNA"/>
</dbReference>
<dbReference type="PANTHER" id="PTHR48218:SF3">
    <property type="entry name" value="OS07G0170800 PROTEIN"/>
    <property type="match status" value="1"/>
</dbReference>
<dbReference type="PANTHER" id="PTHR48218">
    <property type="entry name" value="F-BOX DOMAIN CONTAINING PROTEIN"/>
    <property type="match status" value="1"/>
</dbReference>
<reference evidence="1 2" key="1">
    <citation type="journal article" date="2020" name="bioRxiv">
        <title>Sequence and annotation of 42 cannabis genomes reveals extensive copy number variation in cannabinoid synthesis and pathogen resistance genes.</title>
        <authorList>
            <person name="Mckernan K.J."/>
            <person name="Helbert Y."/>
            <person name="Kane L.T."/>
            <person name="Ebling H."/>
            <person name="Zhang L."/>
            <person name="Liu B."/>
            <person name="Eaton Z."/>
            <person name="Mclaughlin S."/>
            <person name="Kingan S."/>
            <person name="Baybayan P."/>
            <person name="Concepcion G."/>
            <person name="Jordan M."/>
            <person name="Riva A."/>
            <person name="Barbazuk W."/>
            <person name="Harkins T."/>
        </authorList>
    </citation>
    <scope>NUCLEOTIDE SEQUENCE [LARGE SCALE GENOMIC DNA]</scope>
    <source>
        <strain evidence="2">cv. Jamaican Lion 4</strain>
        <tissue evidence="1">Leaf</tissue>
    </source>
</reference>
<accession>A0A7J6FJI9</accession>
<organism evidence="1 2">
    <name type="scientific">Cannabis sativa</name>
    <name type="common">Hemp</name>
    <name type="synonym">Marijuana</name>
    <dbReference type="NCBI Taxonomy" id="3483"/>
    <lineage>
        <taxon>Eukaryota</taxon>
        <taxon>Viridiplantae</taxon>
        <taxon>Streptophyta</taxon>
        <taxon>Embryophyta</taxon>
        <taxon>Tracheophyta</taxon>
        <taxon>Spermatophyta</taxon>
        <taxon>Magnoliopsida</taxon>
        <taxon>eudicotyledons</taxon>
        <taxon>Gunneridae</taxon>
        <taxon>Pentapetalae</taxon>
        <taxon>rosids</taxon>
        <taxon>fabids</taxon>
        <taxon>Rosales</taxon>
        <taxon>Cannabaceae</taxon>
        <taxon>Cannabis</taxon>
    </lineage>
</organism>
<name>A0A7J6FJI9_CANSA</name>
<gene>
    <name evidence="1" type="ORF">G4B88_012681</name>
</gene>
<dbReference type="InterPro" id="IPR036047">
    <property type="entry name" value="F-box-like_dom_sf"/>
</dbReference>
<sequence>MAGTRRKIQKKKEEEEERKDPLEVLGRDIMCLVMSYLDAHTLALSLLVSPPWNALASTNCLWAPKCEELWLQKVHIPRLSQIPGLTKLAAYSLSFMDGKRTRITKYDLSDHVWELHFNKAAPEYWRNLDPYWKGGRPLLRRYFHLDGSQTADPDDPTWGGHESCYCTVTSFIGEEQMREHYVRINRWPKMNVYRNQDWSWNMSNHLYCYSSIPDPHKQGGTGPFFSVV</sequence>
<evidence type="ECO:0008006" key="3">
    <source>
        <dbReference type="Google" id="ProtNLM"/>
    </source>
</evidence>
<dbReference type="AlphaFoldDB" id="A0A7J6FJI9"/>
<comment type="caution">
    <text evidence="1">The sequence shown here is derived from an EMBL/GenBank/DDBJ whole genome shotgun (WGS) entry which is preliminary data.</text>
</comment>
<evidence type="ECO:0000313" key="2">
    <source>
        <dbReference type="Proteomes" id="UP000583929"/>
    </source>
</evidence>
<protein>
    <recommendedName>
        <fullName evidence="3">F-box domain-containing protein</fullName>
    </recommendedName>
</protein>